<evidence type="ECO:0000256" key="6">
    <source>
        <dbReference type="ARBA" id="ARBA00042862"/>
    </source>
</evidence>
<dbReference type="Proteomes" id="UP000009192">
    <property type="component" value="Unassembled WGS sequence"/>
</dbReference>
<dbReference type="PANTHER" id="PTHR11835:SF34">
    <property type="entry name" value="ISOCITRATE DEHYDROGENASE [NAD] SUBUNIT ALPHA, MITOCHONDRIAL"/>
    <property type="match status" value="1"/>
</dbReference>
<dbReference type="FunFam" id="3.40.718.10:FF:000014">
    <property type="entry name" value="Isocitrate dehydrogenase (NAD(+))"/>
    <property type="match status" value="1"/>
</dbReference>
<dbReference type="Pfam" id="PF00180">
    <property type="entry name" value="Iso_dh"/>
    <property type="match status" value="1"/>
</dbReference>
<dbReference type="SMR" id="A0A0Q9XBU9"/>
<evidence type="ECO:0000313" key="9">
    <source>
        <dbReference type="EMBL" id="KRG05821.1"/>
    </source>
</evidence>
<gene>
    <name evidence="9" type="primary">Dmoj\GI26172</name>
    <name evidence="9" type="ORF">Dmoj_GI26172</name>
</gene>
<dbReference type="GO" id="GO:0006099">
    <property type="term" value="P:tricarboxylic acid cycle"/>
    <property type="evidence" value="ECO:0007669"/>
    <property type="project" value="UniProtKB-KW"/>
</dbReference>
<dbReference type="Gene3D" id="3.40.718.10">
    <property type="entry name" value="Isopropylmalate Dehydrogenase"/>
    <property type="match status" value="1"/>
</dbReference>
<dbReference type="InParanoid" id="A0A0Q9XBU9"/>
<evidence type="ECO:0000256" key="1">
    <source>
        <dbReference type="ARBA" id="ARBA00007769"/>
    </source>
</evidence>
<dbReference type="GO" id="GO:0051287">
    <property type="term" value="F:NAD binding"/>
    <property type="evidence" value="ECO:0007669"/>
    <property type="project" value="InterPro"/>
</dbReference>
<dbReference type="EMBL" id="CH933809">
    <property type="protein sequence ID" value="KRG05821.1"/>
    <property type="molecule type" value="Genomic_DNA"/>
</dbReference>
<dbReference type="GO" id="GO:0004449">
    <property type="term" value="F:isocitrate dehydrogenase (NAD+) activity"/>
    <property type="evidence" value="ECO:0007669"/>
    <property type="project" value="UniProtKB-EC"/>
</dbReference>
<accession>A0A0Q9XBU9</accession>
<evidence type="ECO:0000256" key="7">
    <source>
        <dbReference type="SAM" id="MobiDB-lite"/>
    </source>
</evidence>
<dbReference type="GO" id="GO:0000287">
    <property type="term" value="F:magnesium ion binding"/>
    <property type="evidence" value="ECO:0007669"/>
    <property type="project" value="InterPro"/>
</dbReference>
<evidence type="ECO:0000259" key="8">
    <source>
        <dbReference type="SMART" id="SM01329"/>
    </source>
</evidence>
<dbReference type="InterPro" id="IPR019818">
    <property type="entry name" value="IsoCit/isopropylmalate_DH_CS"/>
</dbReference>
<evidence type="ECO:0000256" key="5">
    <source>
        <dbReference type="ARBA" id="ARBA00042642"/>
    </source>
</evidence>
<sequence length="553" mass="59110">MFRQLFDCSKLYGERLLVSSKSGLSYYDRRSAVIAARSSYFKRHLALLTCQSRFEANPNRNSRRCAANDSQLPARRPPTACRRLQRERRLLAIAPVEIQSHIGVSDQYPVQTPLALSEAASSQPSEPWAPEVLLSVANQPEVREQSEPLKDEVLYGLVTQAQASKSDICNKKPGSGGGGGGGGGGGASGGKAASGGGGAAGAGAAGADGGKAGSGERVITLMPGDGIGPEIAASVIEVLKAAGAPLKFEAVDVTPTLDKDGKQSIPQEVIDSMQRTKLGLKGPLMTPVGKGFRSLNLILRVLFNLYANVRPCKSLDGVETVYGKVDVITIRENTEGEYSGIEHQLVNGVVQSIKLITRPASMRVADYCFKYALAMKRKKITAVHKRSSMRMSDGLFIHCVREVYEKYKDQLDKNGIEYEEAAISKVCLKIVDDPTQFDVLVMPNLYGDIMSDTCAGLIGGLGLTPSGNIGINGAIFEAVHGTAPTIAGKDLANPTALLLSAVMMLRYIDLGAHADKIERAVIKTIKEDNVRTIDLGGKAKCSEYTKALIKNIK</sequence>
<name>A0A0Q9XBU9_DROMO</name>
<dbReference type="PROSITE" id="PS00470">
    <property type="entry name" value="IDH_IMDH"/>
    <property type="match status" value="1"/>
</dbReference>
<dbReference type="GO" id="GO:0006102">
    <property type="term" value="P:isocitrate metabolic process"/>
    <property type="evidence" value="ECO:0007669"/>
    <property type="project" value="TreeGrafter"/>
</dbReference>
<reference evidence="9 10" key="1">
    <citation type="journal article" date="2007" name="Nature">
        <title>Evolution of genes and genomes on the Drosophila phylogeny.</title>
        <authorList>
            <consortium name="Drosophila 12 Genomes Consortium"/>
            <person name="Clark A.G."/>
            <person name="Eisen M.B."/>
            <person name="Smith D.R."/>
            <person name="Bergman C.M."/>
            <person name="Oliver B."/>
            <person name="Markow T.A."/>
            <person name="Kaufman T.C."/>
            <person name="Kellis M."/>
            <person name="Gelbart W."/>
            <person name="Iyer V.N."/>
            <person name="Pollard D.A."/>
            <person name="Sackton T.B."/>
            <person name="Larracuente A.M."/>
            <person name="Singh N.D."/>
            <person name="Abad J.P."/>
            <person name="Abt D.N."/>
            <person name="Adryan B."/>
            <person name="Aguade M."/>
            <person name="Akashi H."/>
            <person name="Anderson W.W."/>
            <person name="Aquadro C.F."/>
            <person name="Ardell D.H."/>
            <person name="Arguello R."/>
            <person name="Artieri C.G."/>
            <person name="Barbash D.A."/>
            <person name="Barker D."/>
            <person name="Barsanti P."/>
            <person name="Batterham P."/>
            <person name="Batzoglou S."/>
            <person name="Begun D."/>
            <person name="Bhutkar A."/>
            <person name="Blanco E."/>
            <person name="Bosak S.A."/>
            <person name="Bradley R.K."/>
            <person name="Brand A.D."/>
            <person name="Brent M.R."/>
            <person name="Brooks A.N."/>
            <person name="Brown R.H."/>
            <person name="Butlin R.K."/>
            <person name="Caggese C."/>
            <person name="Calvi B.R."/>
            <person name="Bernardo de Carvalho A."/>
            <person name="Caspi A."/>
            <person name="Castrezana S."/>
            <person name="Celniker S.E."/>
            <person name="Chang J.L."/>
            <person name="Chapple C."/>
            <person name="Chatterji S."/>
            <person name="Chinwalla A."/>
            <person name="Civetta A."/>
            <person name="Clifton S.W."/>
            <person name="Comeron J.M."/>
            <person name="Costello J.C."/>
            <person name="Coyne J.A."/>
            <person name="Daub J."/>
            <person name="David R.G."/>
            <person name="Delcher A.L."/>
            <person name="Delehaunty K."/>
            <person name="Do C.B."/>
            <person name="Ebling H."/>
            <person name="Edwards K."/>
            <person name="Eickbush T."/>
            <person name="Evans J.D."/>
            <person name="Filipski A."/>
            <person name="Findeiss S."/>
            <person name="Freyhult E."/>
            <person name="Fulton L."/>
            <person name="Fulton R."/>
            <person name="Garcia A.C."/>
            <person name="Gardiner A."/>
            <person name="Garfield D.A."/>
            <person name="Garvin B.E."/>
            <person name="Gibson G."/>
            <person name="Gilbert D."/>
            <person name="Gnerre S."/>
            <person name="Godfrey J."/>
            <person name="Good R."/>
            <person name="Gotea V."/>
            <person name="Gravely B."/>
            <person name="Greenberg A.J."/>
            <person name="Griffiths-Jones S."/>
            <person name="Gross S."/>
            <person name="Guigo R."/>
            <person name="Gustafson E.A."/>
            <person name="Haerty W."/>
            <person name="Hahn M.W."/>
            <person name="Halligan D.L."/>
            <person name="Halpern A.L."/>
            <person name="Halter G.M."/>
            <person name="Han M.V."/>
            <person name="Heger A."/>
            <person name="Hillier L."/>
            <person name="Hinrichs A.S."/>
            <person name="Holmes I."/>
            <person name="Hoskins R.A."/>
            <person name="Hubisz M.J."/>
            <person name="Hultmark D."/>
            <person name="Huntley M.A."/>
            <person name="Jaffe D.B."/>
            <person name="Jagadeeshan S."/>
            <person name="Jeck W.R."/>
            <person name="Johnson J."/>
            <person name="Jones C.D."/>
            <person name="Jordan W.C."/>
            <person name="Karpen G.H."/>
            <person name="Kataoka E."/>
            <person name="Keightley P.D."/>
            <person name="Kheradpour P."/>
            <person name="Kirkness E.F."/>
            <person name="Koerich L.B."/>
            <person name="Kristiansen K."/>
            <person name="Kudrna D."/>
            <person name="Kulathinal R.J."/>
            <person name="Kumar S."/>
            <person name="Kwok R."/>
            <person name="Lander E."/>
            <person name="Langley C.H."/>
            <person name="Lapoint R."/>
            <person name="Lazzaro B.P."/>
            <person name="Lee S.J."/>
            <person name="Levesque L."/>
            <person name="Li R."/>
            <person name="Lin C.F."/>
            <person name="Lin M.F."/>
            <person name="Lindblad-Toh K."/>
            <person name="Llopart A."/>
            <person name="Long M."/>
            <person name="Low L."/>
            <person name="Lozovsky E."/>
            <person name="Lu J."/>
            <person name="Luo M."/>
            <person name="Machado C.A."/>
            <person name="Makalowski W."/>
            <person name="Marzo M."/>
            <person name="Matsuda M."/>
            <person name="Matzkin L."/>
            <person name="McAllister B."/>
            <person name="McBride C.S."/>
            <person name="McKernan B."/>
            <person name="McKernan K."/>
            <person name="Mendez-Lago M."/>
            <person name="Minx P."/>
            <person name="Mollenhauer M.U."/>
            <person name="Montooth K."/>
            <person name="Mount S.M."/>
            <person name="Mu X."/>
            <person name="Myers E."/>
            <person name="Negre B."/>
            <person name="Newfeld S."/>
            <person name="Nielsen R."/>
            <person name="Noor M.A."/>
            <person name="O'Grady P."/>
            <person name="Pachter L."/>
            <person name="Papaceit M."/>
            <person name="Parisi M.J."/>
            <person name="Parisi M."/>
            <person name="Parts L."/>
            <person name="Pedersen J.S."/>
            <person name="Pesole G."/>
            <person name="Phillippy A.M."/>
            <person name="Ponting C.P."/>
            <person name="Pop M."/>
            <person name="Porcelli D."/>
            <person name="Powell J.R."/>
            <person name="Prohaska S."/>
            <person name="Pruitt K."/>
            <person name="Puig M."/>
            <person name="Quesneville H."/>
            <person name="Ram K.R."/>
            <person name="Rand D."/>
            <person name="Rasmussen M.D."/>
            <person name="Reed L.K."/>
            <person name="Reenan R."/>
            <person name="Reily A."/>
            <person name="Remington K.A."/>
            <person name="Rieger T.T."/>
            <person name="Ritchie M.G."/>
            <person name="Robin C."/>
            <person name="Rogers Y.H."/>
            <person name="Rohde C."/>
            <person name="Rozas J."/>
            <person name="Rubenfield M.J."/>
            <person name="Ruiz A."/>
            <person name="Russo S."/>
            <person name="Salzberg S.L."/>
            <person name="Sanchez-Gracia A."/>
            <person name="Saranga D.J."/>
            <person name="Sato H."/>
            <person name="Schaeffer S.W."/>
            <person name="Schatz M.C."/>
            <person name="Schlenke T."/>
            <person name="Schwartz R."/>
            <person name="Segarra C."/>
            <person name="Singh R.S."/>
            <person name="Sirot L."/>
            <person name="Sirota M."/>
            <person name="Sisneros N.B."/>
            <person name="Smith C.D."/>
            <person name="Smith T.F."/>
            <person name="Spieth J."/>
            <person name="Stage D.E."/>
            <person name="Stark A."/>
            <person name="Stephan W."/>
            <person name="Strausberg R.L."/>
            <person name="Strempel S."/>
            <person name="Sturgill D."/>
            <person name="Sutton G."/>
            <person name="Sutton G.G."/>
            <person name="Tao W."/>
            <person name="Teichmann S."/>
            <person name="Tobari Y.N."/>
            <person name="Tomimura Y."/>
            <person name="Tsolas J.M."/>
            <person name="Valente V.L."/>
            <person name="Venter E."/>
            <person name="Venter J.C."/>
            <person name="Vicario S."/>
            <person name="Vieira F.G."/>
            <person name="Vilella A.J."/>
            <person name="Villasante A."/>
            <person name="Walenz B."/>
            <person name="Wang J."/>
            <person name="Wasserman M."/>
            <person name="Watts T."/>
            <person name="Wilson D."/>
            <person name="Wilson R.K."/>
            <person name="Wing R.A."/>
            <person name="Wolfner M.F."/>
            <person name="Wong A."/>
            <person name="Wong G.K."/>
            <person name="Wu C.I."/>
            <person name="Wu G."/>
            <person name="Yamamoto D."/>
            <person name="Yang H.P."/>
            <person name="Yang S.P."/>
            <person name="Yorke J.A."/>
            <person name="Yoshida K."/>
            <person name="Zdobnov E."/>
            <person name="Zhang P."/>
            <person name="Zhang Y."/>
            <person name="Zimin A.V."/>
            <person name="Baldwin J."/>
            <person name="Abdouelleil A."/>
            <person name="Abdulkadir J."/>
            <person name="Abebe A."/>
            <person name="Abera B."/>
            <person name="Abreu J."/>
            <person name="Acer S.C."/>
            <person name="Aftuck L."/>
            <person name="Alexander A."/>
            <person name="An P."/>
            <person name="Anderson E."/>
            <person name="Anderson S."/>
            <person name="Arachi H."/>
            <person name="Azer M."/>
            <person name="Bachantsang P."/>
            <person name="Barry A."/>
            <person name="Bayul T."/>
            <person name="Berlin A."/>
            <person name="Bessette D."/>
            <person name="Bloom T."/>
            <person name="Blye J."/>
            <person name="Boguslavskiy L."/>
            <person name="Bonnet C."/>
            <person name="Boukhgalter B."/>
            <person name="Bourzgui I."/>
            <person name="Brown A."/>
            <person name="Cahill P."/>
            <person name="Channer S."/>
            <person name="Cheshatsang Y."/>
            <person name="Chuda L."/>
            <person name="Citroen M."/>
            <person name="Collymore A."/>
            <person name="Cooke P."/>
            <person name="Costello M."/>
            <person name="D'Aco K."/>
            <person name="Daza R."/>
            <person name="De Haan G."/>
            <person name="DeGray S."/>
            <person name="DeMaso C."/>
            <person name="Dhargay N."/>
            <person name="Dooley K."/>
            <person name="Dooley E."/>
            <person name="Doricent M."/>
            <person name="Dorje P."/>
            <person name="Dorjee K."/>
            <person name="Dupes A."/>
            <person name="Elong R."/>
            <person name="Falk J."/>
            <person name="Farina A."/>
            <person name="Faro S."/>
            <person name="Ferguson D."/>
            <person name="Fisher S."/>
            <person name="Foley C.D."/>
            <person name="Franke A."/>
            <person name="Friedrich D."/>
            <person name="Gadbois L."/>
            <person name="Gearin G."/>
            <person name="Gearin C.R."/>
            <person name="Giannoukos G."/>
            <person name="Goode T."/>
            <person name="Graham J."/>
            <person name="Grandbois E."/>
            <person name="Grewal S."/>
            <person name="Gyaltsen K."/>
            <person name="Hafez N."/>
            <person name="Hagos B."/>
            <person name="Hall J."/>
            <person name="Henson C."/>
            <person name="Hollinger A."/>
            <person name="Honan T."/>
            <person name="Huard M.D."/>
            <person name="Hughes L."/>
            <person name="Hurhula B."/>
            <person name="Husby M.E."/>
            <person name="Kamat A."/>
            <person name="Kanga B."/>
            <person name="Kashin S."/>
            <person name="Khazanovich D."/>
            <person name="Kisner P."/>
            <person name="Lance K."/>
            <person name="Lara M."/>
            <person name="Lee W."/>
            <person name="Lennon N."/>
            <person name="Letendre F."/>
            <person name="LeVine R."/>
            <person name="Lipovsky A."/>
            <person name="Liu X."/>
            <person name="Liu J."/>
            <person name="Liu S."/>
            <person name="Lokyitsang T."/>
            <person name="Lokyitsang Y."/>
            <person name="Lubonja R."/>
            <person name="Lui A."/>
            <person name="MacDonald P."/>
            <person name="Magnisalis V."/>
            <person name="Maru K."/>
            <person name="Matthews C."/>
            <person name="McCusker W."/>
            <person name="McDonough S."/>
            <person name="Mehta T."/>
            <person name="Meldrim J."/>
            <person name="Meneus L."/>
            <person name="Mihai O."/>
            <person name="Mihalev A."/>
            <person name="Mihova T."/>
            <person name="Mittelman R."/>
            <person name="Mlenga V."/>
            <person name="Montmayeur A."/>
            <person name="Mulrain L."/>
            <person name="Navidi A."/>
            <person name="Naylor J."/>
            <person name="Negash T."/>
            <person name="Nguyen T."/>
            <person name="Nguyen N."/>
            <person name="Nicol R."/>
            <person name="Norbu C."/>
            <person name="Norbu N."/>
            <person name="Novod N."/>
            <person name="O'Neill B."/>
            <person name="Osman S."/>
            <person name="Markiewicz E."/>
            <person name="Oyono O.L."/>
            <person name="Patti C."/>
            <person name="Phunkhang P."/>
            <person name="Pierre F."/>
            <person name="Priest M."/>
            <person name="Raghuraman S."/>
            <person name="Rege F."/>
            <person name="Reyes R."/>
            <person name="Rise C."/>
            <person name="Rogov P."/>
            <person name="Ross K."/>
            <person name="Ryan E."/>
            <person name="Settipalli S."/>
            <person name="Shea T."/>
            <person name="Sherpa N."/>
            <person name="Shi L."/>
            <person name="Shih D."/>
            <person name="Sparrow T."/>
            <person name="Spaulding J."/>
            <person name="Stalker J."/>
            <person name="Stange-Thomann N."/>
            <person name="Stavropoulos S."/>
            <person name="Stone C."/>
            <person name="Strader C."/>
            <person name="Tesfaye S."/>
            <person name="Thomson T."/>
            <person name="Thoulutsang Y."/>
            <person name="Thoulutsang D."/>
            <person name="Topham K."/>
            <person name="Topping I."/>
            <person name="Tsamla T."/>
            <person name="Vassiliev H."/>
            <person name="Vo A."/>
            <person name="Wangchuk T."/>
            <person name="Wangdi T."/>
            <person name="Weiand M."/>
            <person name="Wilkinson J."/>
            <person name="Wilson A."/>
            <person name="Yadav S."/>
            <person name="Young G."/>
            <person name="Yu Q."/>
            <person name="Zembek L."/>
            <person name="Zhong D."/>
            <person name="Zimmer A."/>
            <person name="Zwirko Z."/>
            <person name="Jaffe D.B."/>
            <person name="Alvarez P."/>
            <person name="Brockman W."/>
            <person name="Butler J."/>
            <person name="Chin C."/>
            <person name="Gnerre S."/>
            <person name="Grabherr M."/>
            <person name="Kleber M."/>
            <person name="Mauceli E."/>
            <person name="MacCallum I."/>
        </authorList>
    </citation>
    <scope>NUCLEOTIDE SEQUENCE [LARGE SCALE GENOMIC DNA]</scope>
    <source>
        <strain evidence="10">Tucson 15081-1352.22</strain>
    </source>
</reference>
<evidence type="ECO:0000256" key="2">
    <source>
        <dbReference type="ARBA" id="ARBA00013012"/>
    </source>
</evidence>
<dbReference type="OrthoDB" id="10261637at2759"/>
<keyword evidence="3" id="KW-0816">Tricarboxylic acid cycle</keyword>
<dbReference type="EC" id="1.1.1.41" evidence="2"/>
<keyword evidence="4" id="KW-0560">Oxidoreductase</keyword>
<feature type="region of interest" description="Disordered" evidence="7">
    <location>
        <begin position="167"/>
        <end position="212"/>
    </location>
</feature>
<feature type="domain" description="Isopropylmalate dehydrogenase-like" evidence="8">
    <location>
        <begin position="218"/>
        <end position="548"/>
    </location>
</feature>
<feature type="compositionally biased region" description="Gly residues" evidence="7">
    <location>
        <begin position="174"/>
        <end position="212"/>
    </location>
</feature>
<dbReference type="SUPFAM" id="SSF53659">
    <property type="entry name" value="Isocitrate/Isopropylmalate dehydrogenase-like"/>
    <property type="match status" value="1"/>
</dbReference>
<protein>
    <recommendedName>
        <fullName evidence="2">isocitrate dehydrogenase (NAD(+))</fullName>
        <ecNumber evidence="2">1.1.1.41</ecNumber>
    </recommendedName>
    <alternativeName>
        <fullName evidence="6">Isocitric dehydrogenase subunit alpha</fullName>
    </alternativeName>
    <alternativeName>
        <fullName evidence="5">NAD(+)-specific ICDH subunit alpha</fullName>
    </alternativeName>
</protein>
<dbReference type="SMART" id="SM01329">
    <property type="entry name" value="Iso_dh"/>
    <property type="match status" value="1"/>
</dbReference>
<dbReference type="GO" id="GO:0005739">
    <property type="term" value="C:mitochondrion"/>
    <property type="evidence" value="ECO:0007669"/>
    <property type="project" value="TreeGrafter"/>
</dbReference>
<organism evidence="9 10">
    <name type="scientific">Drosophila mojavensis</name>
    <name type="common">Fruit fly</name>
    <dbReference type="NCBI Taxonomy" id="7230"/>
    <lineage>
        <taxon>Eukaryota</taxon>
        <taxon>Metazoa</taxon>
        <taxon>Ecdysozoa</taxon>
        <taxon>Arthropoda</taxon>
        <taxon>Hexapoda</taxon>
        <taxon>Insecta</taxon>
        <taxon>Pterygota</taxon>
        <taxon>Neoptera</taxon>
        <taxon>Endopterygota</taxon>
        <taxon>Diptera</taxon>
        <taxon>Brachycera</taxon>
        <taxon>Muscomorpha</taxon>
        <taxon>Ephydroidea</taxon>
        <taxon>Drosophilidae</taxon>
        <taxon>Drosophila</taxon>
    </lineage>
</organism>
<proteinExistence type="inferred from homology"/>
<evidence type="ECO:0000313" key="10">
    <source>
        <dbReference type="Proteomes" id="UP000009192"/>
    </source>
</evidence>
<dbReference type="KEGG" id="dmo:Dmoj_GI26172"/>
<dbReference type="PANTHER" id="PTHR11835">
    <property type="entry name" value="DECARBOXYLATING DEHYDROGENASES-ISOCITRATE, ISOPROPYLMALATE, TARTRATE"/>
    <property type="match status" value="1"/>
</dbReference>
<dbReference type="AlphaFoldDB" id="A0A0Q9XBU9"/>
<comment type="similarity">
    <text evidence="1">Belongs to the isocitrate and isopropylmalate dehydrogenases family.</text>
</comment>
<dbReference type="InterPro" id="IPR024084">
    <property type="entry name" value="IsoPropMal-DH-like_dom"/>
</dbReference>
<evidence type="ECO:0000256" key="4">
    <source>
        <dbReference type="ARBA" id="ARBA00023002"/>
    </source>
</evidence>
<evidence type="ECO:0000256" key="3">
    <source>
        <dbReference type="ARBA" id="ARBA00022532"/>
    </source>
</evidence>
<keyword evidence="10" id="KW-1185">Reference proteome</keyword>